<feature type="non-terminal residue" evidence="2">
    <location>
        <position position="1"/>
    </location>
</feature>
<gene>
    <name evidence="2" type="ORF">BN1708_018053</name>
</gene>
<dbReference type="AlphaFoldDB" id="A0A0G4LP20"/>
<feature type="region of interest" description="Disordered" evidence="1">
    <location>
        <begin position="1"/>
        <end position="41"/>
    </location>
</feature>
<reference evidence="2 3" key="1">
    <citation type="submission" date="2015-05" db="EMBL/GenBank/DDBJ databases">
        <authorList>
            <person name="Wang D.B."/>
            <person name="Wang M."/>
        </authorList>
    </citation>
    <scope>NUCLEOTIDE SEQUENCE [LARGE SCALE GENOMIC DNA]</scope>
    <source>
        <strain evidence="2">VL1</strain>
    </source>
</reference>
<protein>
    <submittedName>
        <fullName evidence="2">Uncharacterized protein</fullName>
    </submittedName>
</protein>
<dbReference type="EMBL" id="CVQH01016136">
    <property type="protein sequence ID" value="CRK23726.1"/>
    <property type="molecule type" value="Genomic_DNA"/>
</dbReference>
<feature type="non-terminal residue" evidence="2">
    <location>
        <position position="114"/>
    </location>
</feature>
<feature type="compositionally biased region" description="Basic and acidic residues" evidence="1">
    <location>
        <begin position="1"/>
        <end position="38"/>
    </location>
</feature>
<sequence>KEPLRAPRGRAADEPARGADGHHPSPGDRARRAGRADLHGQPVLDQLRDVLVQGLAEEGLAQLKRRAGEEPRPRRGAEGARVTVRLDHGKPREGDDEVEAPGDGRGTAHADIAN</sequence>
<proteinExistence type="predicted"/>
<evidence type="ECO:0000256" key="1">
    <source>
        <dbReference type="SAM" id="MobiDB-lite"/>
    </source>
</evidence>
<feature type="region of interest" description="Disordered" evidence="1">
    <location>
        <begin position="63"/>
        <end position="114"/>
    </location>
</feature>
<name>A0A0G4LP20_VERLO</name>
<evidence type="ECO:0000313" key="3">
    <source>
        <dbReference type="Proteomes" id="UP000044602"/>
    </source>
</evidence>
<keyword evidence="3" id="KW-1185">Reference proteome</keyword>
<evidence type="ECO:0000313" key="2">
    <source>
        <dbReference type="EMBL" id="CRK23726.1"/>
    </source>
</evidence>
<accession>A0A0G4LP20</accession>
<dbReference type="Proteomes" id="UP000044602">
    <property type="component" value="Unassembled WGS sequence"/>
</dbReference>
<organism evidence="2 3">
    <name type="scientific">Verticillium longisporum</name>
    <name type="common">Verticillium dahliae var. longisporum</name>
    <dbReference type="NCBI Taxonomy" id="100787"/>
    <lineage>
        <taxon>Eukaryota</taxon>
        <taxon>Fungi</taxon>
        <taxon>Dikarya</taxon>
        <taxon>Ascomycota</taxon>
        <taxon>Pezizomycotina</taxon>
        <taxon>Sordariomycetes</taxon>
        <taxon>Hypocreomycetidae</taxon>
        <taxon>Glomerellales</taxon>
        <taxon>Plectosphaerellaceae</taxon>
        <taxon>Verticillium</taxon>
    </lineage>
</organism>
<feature type="compositionally biased region" description="Basic and acidic residues" evidence="1">
    <location>
        <begin position="66"/>
        <end position="93"/>
    </location>
</feature>